<reference evidence="1 2" key="1">
    <citation type="journal article" date="2015" name="Microbiology (Mosc.)">
        <title>Genomics of the Weissella cibaria species with an examination of its metabolic traits.</title>
        <authorList>
            <person name="Lynch K.M."/>
            <person name="Lucid A."/>
            <person name="Arendt E.K."/>
            <person name="Sleator R.D."/>
            <person name="Lucey B."/>
            <person name="Coffey A."/>
        </authorList>
    </citation>
    <scope>NUCLEOTIDE SEQUENCE [LARGE SCALE GENOMIC DNA]</scope>
    <source>
        <strain evidence="1 2">MG1</strain>
    </source>
</reference>
<dbReference type="PATRIC" id="fig|137591.25.peg.934"/>
<evidence type="ECO:0000313" key="2">
    <source>
        <dbReference type="Proteomes" id="UP000032287"/>
    </source>
</evidence>
<sequence>MSERQTKTDELPAKIPKRIEPKQVSFRVSEQDYLKLSLIAKALNMSVASFAKKKAQNARLVTPKISSDDAKKIAYQLSMIGNNLNQLTKLANEGGSIDTQSLRAIKEQVDDIWQQLI</sequence>
<gene>
    <name evidence="1" type="ORF">QX99_00965</name>
</gene>
<organism evidence="1 2">
    <name type="scientific">Weissella cibaria</name>
    <dbReference type="NCBI Taxonomy" id="137591"/>
    <lineage>
        <taxon>Bacteria</taxon>
        <taxon>Bacillati</taxon>
        <taxon>Bacillota</taxon>
        <taxon>Bacilli</taxon>
        <taxon>Lactobacillales</taxon>
        <taxon>Lactobacillaceae</taxon>
        <taxon>Weissella</taxon>
    </lineage>
</organism>
<protein>
    <submittedName>
        <fullName evidence="1">Bacterial mobilization protein (MobC)</fullName>
    </submittedName>
</protein>
<accession>A0A0D1LR33</accession>
<dbReference type="Proteomes" id="UP000032287">
    <property type="component" value="Unassembled WGS sequence"/>
</dbReference>
<dbReference type="Pfam" id="PF21983">
    <property type="entry name" value="NikA-like"/>
    <property type="match status" value="1"/>
</dbReference>
<dbReference type="EMBL" id="JWHU01000013">
    <property type="protein sequence ID" value="KIU20977.1"/>
    <property type="molecule type" value="Genomic_DNA"/>
</dbReference>
<keyword evidence="2" id="KW-1185">Reference proteome</keyword>
<dbReference type="InterPro" id="IPR053842">
    <property type="entry name" value="NikA-like"/>
</dbReference>
<dbReference type="RefSeq" id="WP_043711178.1">
    <property type="nucleotide sequence ID" value="NZ_JALOCT010000029.1"/>
</dbReference>
<proteinExistence type="predicted"/>
<dbReference type="AlphaFoldDB" id="A0A0D1LR33"/>
<comment type="caution">
    <text evidence="1">The sequence shown here is derived from an EMBL/GenBank/DDBJ whole genome shotgun (WGS) entry which is preliminary data.</text>
</comment>
<name>A0A0D1LR33_9LACO</name>
<evidence type="ECO:0000313" key="1">
    <source>
        <dbReference type="EMBL" id="KIU20977.1"/>
    </source>
</evidence>